<dbReference type="SMART" id="SM00710">
    <property type="entry name" value="PbH1"/>
    <property type="match status" value="5"/>
</dbReference>
<keyword evidence="2 4" id="KW-0378">Hydrolase</keyword>
<evidence type="ECO:0000313" key="7">
    <source>
        <dbReference type="EMBL" id="MBM6660368.1"/>
    </source>
</evidence>
<dbReference type="RefSeq" id="WP_205107052.1">
    <property type="nucleotide sequence ID" value="NZ_JACJJL010000001.1"/>
</dbReference>
<keyword evidence="5" id="KW-0732">Signal</keyword>
<keyword evidence="8" id="KW-1185">Reference proteome</keyword>
<protein>
    <submittedName>
        <fullName evidence="7">Exopolygalacturonase</fullName>
    </submittedName>
</protein>
<evidence type="ECO:0000256" key="3">
    <source>
        <dbReference type="ARBA" id="ARBA00023295"/>
    </source>
</evidence>
<dbReference type="PANTHER" id="PTHR31339:SF9">
    <property type="entry name" value="PLASMIN AND FIBRONECTIN-BINDING PROTEIN A"/>
    <property type="match status" value="1"/>
</dbReference>
<dbReference type="InterPro" id="IPR012334">
    <property type="entry name" value="Pectin_lyas_fold"/>
</dbReference>
<dbReference type="Pfam" id="PF12708">
    <property type="entry name" value="Pect-lyase_RHGA_epim"/>
    <property type="match status" value="1"/>
</dbReference>
<feature type="signal peptide" evidence="5">
    <location>
        <begin position="1"/>
        <end position="21"/>
    </location>
</feature>
<gene>
    <name evidence="7" type="ORF">H6B30_01115</name>
</gene>
<evidence type="ECO:0000259" key="6">
    <source>
        <dbReference type="Pfam" id="PF12708"/>
    </source>
</evidence>
<comment type="similarity">
    <text evidence="1 4">Belongs to the glycosyl hydrolase 28 family.</text>
</comment>
<proteinExistence type="inferred from homology"/>
<reference evidence="7 8" key="1">
    <citation type="journal article" date="2021" name="Sci. Rep.">
        <title>The distribution of antibiotic resistance genes in chicken gut microbiota commensals.</title>
        <authorList>
            <person name="Juricova H."/>
            <person name="Matiasovicova J."/>
            <person name="Kubasova T."/>
            <person name="Cejkova D."/>
            <person name="Rychlik I."/>
        </authorList>
    </citation>
    <scope>NUCLEOTIDE SEQUENCE [LARGE SCALE GENOMIC DNA]</scope>
    <source>
        <strain evidence="7 8">An819</strain>
    </source>
</reference>
<feature type="domain" description="Rhamnogalacturonase A/B/Epimerase-like pectate lyase" evidence="6">
    <location>
        <begin position="55"/>
        <end position="96"/>
    </location>
</feature>
<dbReference type="InterPro" id="IPR051801">
    <property type="entry name" value="GH28_Enzymes"/>
</dbReference>
<dbReference type="GO" id="GO:0004650">
    <property type="term" value="F:polygalacturonase activity"/>
    <property type="evidence" value="ECO:0007669"/>
    <property type="project" value="InterPro"/>
</dbReference>
<organism evidence="7 8">
    <name type="scientific">Marseilla massiliensis</name>
    <dbReference type="NCBI Taxonomy" id="1841864"/>
    <lineage>
        <taxon>Bacteria</taxon>
        <taxon>Pseudomonadati</taxon>
        <taxon>Bacteroidota</taxon>
        <taxon>Bacteroidia</taxon>
        <taxon>Bacteroidales</taxon>
        <taxon>Prevotellaceae</taxon>
        <taxon>Marseilla</taxon>
    </lineage>
</organism>
<dbReference type="PANTHER" id="PTHR31339">
    <property type="entry name" value="PECTIN LYASE-RELATED"/>
    <property type="match status" value="1"/>
</dbReference>
<dbReference type="Gene3D" id="2.160.20.10">
    <property type="entry name" value="Single-stranded right-handed beta-helix, Pectin lyase-like"/>
    <property type="match status" value="1"/>
</dbReference>
<dbReference type="InterPro" id="IPR011050">
    <property type="entry name" value="Pectin_lyase_fold/virulence"/>
</dbReference>
<comment type="caution">
    <text evidence="7">The sequence shown here is derived from an EMBL/GenBank/DDBJ whole genome shotgun (WGS) entry which is preliminary data.</text>
</comment>
<dbReference type="InterPro" id="IPR006626">
    <property type="entry name" value="PbH1"/>
</dbReference>
<evidence type="ECO:0000256" key="1">
    <source>
        <dbReference type="ARBA" id="ARBA00008834"/>
    </source>
</evidence>
<dbReference type="AlphaFoldDB" id="A0A939B056"/>
<feature type="chain" id="PRO_5037720366" evidence="5">
    <location>
        <begin position="22"/>
        <end position="443"/>
    </location>
</feature>
<dbReference type="GO" id="GO:0005975">
    <property type="term" value="P:carbohydrate metabolic process"/>
    <property type="evidence" value="ECO:0007669"/>
    <property type="project" value="InterPro"/>
</dbReference>
<dbReference type="Proteomes" id="UP000764045">
    <property type="component" value="Unassembled WGS sequence"/>
</dbReference>
<name>A0A939B056_9BACT</name>
<evidence type="ECO:0000313" key="8">
    <source>
        <dbReference type="Proteomes" id="UP000764045"/>
    </source>
</evidence>
<dbReference type="SUPFAM" id="SSF51126">
    <property type="entry name" value="Pectin lyase-like"/>
    <property type="match status" value="1"/>
</dbReference>
<sequence>MKTTTLLAVALMLMSAVTADAKKKQSVWPDGTAMDQWFGDTAKVDVAALGKQYVITDYGVKNDSALLQTEAIQKVIDTAAANGGGVVVVPKGTFFTGSLFFRPGTHLHMAEGSRLKGSDAITHYKIVKTRLEGQTLNYFAALINANGVDGFTITGRGTIDGNGKRFYDEFWLRRKVFPKCTNLEALRPRMIYISDSKNVTVQDVRLVYSGFWTNHLYRCSRVRYLDCYIYAPTSGYPKGPSTDAIDLDACSDVLIRGGYINVNDDAVCLKGGKGTFVDKDTTNGPCRNILIEDVEYGVAGAGVTFGSEAWDCSNVILRNCSFAGTGNLVLFKMRPDTPQKYGNVLVENVTGTPKNGIRVAKWMQFYNLLDRPDMPRSGVSNVTLRNVDVRCTKKFYDVQQSDKYDLSGFTFENIKAEDPKGGFNTSYIKDCRVKDVTVNGVKY</sequence>
<accession>A0A939B056</accession>
<evidence type="ECO:0000256" key="4">
    <source>
        <dbReference type="RuleBase" id="RU361169"/>
    </source>
</evidence>
<keyword evidence="3 4" id="KW-0326">Glycosidase</keyword>
<dbReference type="EMBL" id="JACJJL010000001">
    <property type="protein sequence ID" value="MBM6660368.1"/>
    <property type="molecule type" value="Genomic_DNA"/>
</dbReference>
<evidence type="ECO:0000256" key="5">
    <source>
        <dbReference type="SAM" id="SignalP"/>
    </source>
</evidence>
<dbReference type="InterPro" id="IPR024535">
    <property type="entry name" value="RHGA/B-epi-like_pectate_lyase"/>
</dbReference>
<dbReference type="InterPro" id="IPR000743">
    <property type="entry name" value="Glyco_hydro_28"/>
</dbReference>
<dbReference type="Pfam" id="PF00295">
    <property type="entry name" value="Glyco_hydro_28"/>
    <property type="match status" value="1"/>
</dbReference>
<evidence type="ECO:0000256" key="2">
    <source>
        <dbReference type="ARBA" id="ARBA00022801"/>
    </source>
</evidence>